<feature type="region of interest" description="Disordered" evidence="1">
    <location>
        <begin position="1"/>
        <end position="63"/>
    </location>
</feature>
<dbReference type="EMBL" id="JAVRFJ010000004">
    <property type="protein sequence ID" value="MDT0567110.1"/>
    <property type="molecule type" value="Genomic_DNA"/>
</dbReference>
<evidence type="ECO:0000256" key="1">
    <source>
        <dbReference type="SAM" id="MobiDB-lite"/>
    </source>
</evidence>
<feature type="compositionally biased region" description="Low complexity" evidence="1">
    <location>
        <begin position="41"/>
        <end position="60"/>
    </location>
</feature>
<dbReference type="RefSeq" id="WP_033532160.1">
    <property type="nucleotide sequence ID" value="NZ_JAVRFJ010000004.1"/>
</dbReference>
<feature type="compositionally biased region" description="Polar residues" evidence="1">
    <location>
        <begin position="19"/>
        <end position="30"/>
    </location>
</feature>
<organism evidence="2 3">
    <name type="scientific">Streptomyces gottesmaniae</name>
    <dbReference type="NCBI Taxonomy" id="3075518"/>
    <lineage>
        <taxon>Bacteria</taxon>
        <taxon>Bacillati</taxon>
        <taxon>Actinomycetota</taxon>
        <taxon>Actinomycetes</taxon>
        <taxon>Kitasatosporales</taxon>
        <taxon>Streptomycetaceae</taxon>
        <taxon>Streptomyces</taxon>
    </lineage>
</organism>
<protein>
    <submittedName>
        <fullName evidence="2">Uncharacterized protein</fullName>
    </submittedName>
</protein>
<evidence type="ECO:0000313" key="3">
    <source>
        <dbReference type="Proteomes" id="UP001180737"/>
    </source>
</evidence>
<sequence>MASCSPTWRTPPYNRDHNQAQATTLLTRRISQAHGHHRAPGRSSPPRGSSSSRASTRSARFTPDLLLDITPVFDVETKATGSMTAQDHMVRPS</sequence>
<proteinExistence type="predicted"/>
<name>A0ABU2YS18_9ACTN</name>
<reference evidence="2" key="1">
    <citation type="submission" date="2024-05" db="EMBL/GenBank/DDBJ databases">
        <title>30 novel species of actinomycetes from the DSMZ collection.</title>
        <authorList>
            <person name="Nouioui I."/>
        </authorList>
    </citation>
    <scope>NUCLEOTIDE SEQUENCE</scope>
    <source>
        <strain evidence="2">DSM 3412</strain>
    </source>
</reference>
<comment type="caution">
    <text evidence="2">The sequence shown here is derived from an EMBL/GenBank/DDBJ whole genome shotgun (WGS) entry which is preliminary data.</text>
</comment>
<keyword evidence="3" id="KW-1185">Reference proteome</keyword>
<gene>
    <name evidence="2" type="ORF">RM704_06445</name>
</gene>
<evidence type="ECO:0000313" key="2">
    <source>
        <dbReference type="EMBL" id="MDT0567110.1"/>
    </source>
</evidence>
<accession>A0ABU2YS18</accession>
<dbReference type="Proteomes" id="UP001180737">
    <property type="component" value="Unassembled WGS sequence"/>
</dbReference>